<evidence type="ECO:0000256" key="4">
    <source>
        <dbReference type="ARBA" id="ARBA00022664"/>
    </source>
</evidence>
<accession>A0A5A8D9V2</accession>
<evidence type="ECO:0000256" key="2">
    <source>
        <dbReference type="ARBA" id="ARBA00008137"/>
    </source>
</evidence>
<dbReference type="InterPro" id="IPR004098">
    <property type="entry name" value="Prp18"/>
</dbReference>
<evidence type="ECO:0000313" key="14">
    <source>
        <dbReference type="Proteomes" id="UP000323011"/>
    </source>
</evidence>
<evidence type="ECO:0000256" key="3">
    <source>
        <dbReference type="ARBA" id="ARBA00018242"/>
    </source>
</evidence>
<dbReference type="EMBL" id="VLTL01000033">
    <property type="protein sequence ID" value="KAA0167554.1"/>
    <property type="molecule type" value="Genomic_DNA"/>
</dbReference>
<dbReference type="InterPro" id="IPR039979">
    <property type="entry name" value="PRPF18"/>
</dbReference>
<evidence type="ECO:0000313" key="9">
    <source>
        <dbReference type="EMBL" id="KAA0151489.1"/>
    </source>
</evidence>
<dbReference type="Pfam" id="PF02840">
    <property type="entry name" value="Prp18"/>
    <property type="match status" value="1"/>
</dbReference>
<dbReference type="GO" id="GO:0046540">
    <property type="term" value="C:U4/U6 x U5 tri-snRNP complex"/>
    <property type="evidence" value="ECO:0007669"/>
    <property type="project" value="TreeGrafter"/>
</dbReference>
<evidence type="ECO:0000313" key="10">
    <source>
        <dbReference type="EMBL" id="KAA0156852.1"/>
    </source>
</evidence>
<keyword evidence="4" id="KW-0507">mRNA processing</keyword>
<keyword evidence="5" id="KW-0747">Spliceosome</keyword>
<gene>
    <name evidence="11" type="ORF">FNF27_08071</name>
    <name evidence="12" type="ORF">FNF28_02768</name>
    <name evidence="10" type="ORF">FNF29_00962</name>
    <name evidence="9" type="ORF">FNF31_06833</name>
</gene>
<evidence type="ECO:0000256" key="1">
    <source>
        <dbReference type="ARBA" id="ARBA00004123"/>
    </source>
</evidence>
<dbReference type="AlphaFoldDB" id="A0A5A8D9V2"/>
<evidence type="ECO:0000256" key="7">
    <source>
        <dbReference type="ARBA" id="ARBA00023242"/>
    </source>
</evidence>
<dbReference type="EMBL" id="VLTO01000124">
    <property type="protein sequence ID" value="KAA0162362.1"/>
    <property type="molecule type" value="Genomic_DNA"/>
</dbReference>
<evidence type="ECO:0000313" key="12">
    <source>
        <dbReference type="EMBL" id="KAA0167554.1"/>
    </source>
</evidence>
<evidence type="ECO:0000256" key="5">
    <source>
        <dbReference type="ARBA" id="ARBA00022728"/>
    </source>
</evidence>
<dbReference type="Proteomes" id="UP000324907">
    <property type="component" value="Unassembled WGS sequence"/>
</dbReference>
<reference evidence="13 14" key="1">
    <citation type="submission" date="2019-07" db="EMBL/GenBank/DDBJ databases">
        <title>Genomes of Cafeteria roenbergensis.</title>
        <authorList>
            <person name="Fischer M.G."/>
            <person name="Hackl T."/>
            <person name="Roman M."/>
        </authorList>
    </citation>
    <scope>NUCLEOTIDE SEQUENCE [LARGE SCALE GENOMIC DNA]</scope>
    <source>
        <strain evidence="10 14">BVI</strain>
        <strain evidence="9 16">Cflag</strain>
        <strain evidence="11 13">E4-10P</strain>
        <strain evidence="12 15">RCC970-E3</strain>
    </source>
</reference>
<dbReference type="Proteomes" id="UP000323011">
    <property type="component" value="Unassembled WGS sequence"/>
</dbReference>
<keyword evidence="14" id="KW-1185">Reference proteome</keyword>
<dbReference type="GO" id="GO:0071021">
    <property type="term" value="C:U2-type post-spliceosomal complex"/>
    <property type="evidence" value="ECO:0007669"/>
    <property type="project" value="TreeGrafter"/>
</dbReference>
<comment type="subcellular location">
    <subcellularLocation>
        <location evidence="1">Nucleus</location>
    </subcellularLocation>
</comment>
<dbReference type="Proteomes" id="UP000322899">
    <property type="component" value="Unassembled WGS sequence"/>
</dbReference>
<dbReference type="SUPFAM" id="SSF47938">
    <property type="entry name" value="Functional domain of the splicing factor Prp18"/>
    <property type="match status" value="1"/>
</dbReference>
<comment type="similarity">
    <text evidence="2">Belongs to the PRP18 family.</text>
</comment>
<feature type="domain" description="Prp18" evidence="8">
    <location>
        <begin position="18"/>
        <end position="158"/>
    </location>
</feature>
<dbReference type="GO" id="GO:0000350">
    <property type="term" value="P:generation of catalytic spliceosome for second transesterification step"/>
    <property type="evidence" value="ECO:0007669"/>
    <property type="project" value="TreeGrafter"/>
</dbReference>
<protein>
    <recommendedName>
        <fullName evidence="3">Pre-mRNA-splicing factor 18</fullName>
    </recommendedName>
</protein>
<name>A0A5A8D9V2_CAFRO</name>
<dbReference type="Gene3D" id="1.20.940.10">
    <property type="entry name" value="Functional domain of the splicing factor Prp18"/>
    <property type="match status" value="1"/>
</dbReference>
<evidence type="ECO:0000256" key="6">
    <source>
        <dbReference type="ARBA" id="ARBA00023187"/>
    </source>
</evidence>
<evidence type="ECO:0000313" key="16">
    <source>
        <dbReference type="Proteomes" id="UP000325113"/>
    </source>
</evidence>
<sequence>MRLHAEDYKAAPAELVYQFYKRLLKEWELQLADRTRAEASSADGQAATRLFEQTAGFMKPLLDKCKYNVLDETILGHVLQMVLLQLERRYRDAGSHYMSLSIGHAPWPVGVGSFGIHERASRTKIRADNISHIMNDEEQRKFITSLKAMMTFCQKQYPPELTSNMVR</sequence>
<dbReference type="GO" id="GO:0005682">
    <property type="term" value="C:U5 snRNP"/>
    <property type="evidence" value="ECO:0007669"/>
    <property type="project" value="TreeGrafter"/>
</dbReference>
<dbReference type="OMA" id="ANEAYMM"/>
<dbReference type="PANTHER" id="PTHR13007:SF19">
    <property type="entry name" value="PRE-MRNA-SPLICING FACTOR 18"/>
    <property type="match status" value="1"/>
</dbReference>
<evidence type="ECO:0000313" key="11">
    <source>
        <dbReference type="EMBL" id="KAA0162362.1"/>
    </source>
</evidence>
<evidence type="ECO:0000313" key="13">
    <source>
        <dbReference type="Proteomes" id="UP000322899"/>
    </source>
</evidence>
<dbReference type="EMBL" id="VLTM01000114">
    <property type="protein sequence ID" value="KAA0151489.1"/>
    <property type="molecule type" value="Genomic_DNA"/>
</dbReference>
<keyword evidence="6" id="KW-0508">mRNA splicing</keyword>
<evidence type="ECO:0000313" key="15">
    <source>
        <dbReference type="Proteomes" id="UP000324907"/>
    </source>
</evidence>
<proteinExistence type="inferred from homology"/>
<dbReference type="Proteomes" id="UP000325113">
    <property type="component" value="Unassembled WGS sequence"/>
</dbReference>
<keyword evidence="7" id="KW-0539">Nucleus</keyword>
<dbReference type="OrthoDB" id="10261918at2759"/>
<dbReference type="PANTHER" id="PTHR13007">
    <property type="entry name" value="PRE-MRNA SPLICING FACTOR-RELATED"/>
    <property type="match status" value="1"/>
</dbReference>
<evidence type="ECO:0000259" key="8">
    <source>
        <dbReference type="Pfam" id="PF02840"/>
    </source>
</evidence>
<organism evidence="11 13">
    <name type="scientific">Cafeteria roenbergensis</name>
    <name type="common">Marine flagellate</name>
    <dbReference type="NCBI Taxonomy" id="33653"/>
    <lineage>
        <taxon>Eukaryota</taxon>
        <taxon>Sar</taxon>
        <taxon>Stramenopiles</taxon>
        <taxon>Bigyra</taxon>
        <taxon>Opalozoa</taxon>
        <taxon>Bicosoecida</taxon>
        <taxon>Cafeteriaceae</taxon>
        <taxon>Cafeteria</taxon>
    </lineage>
</organism>
<comment type="caution">
    <text evidence="11">The sequence shown here is derived from an EMBL/GenBank/DDBJ whole genome shotgun (WGS) entry which is preliminary data.</text>
</comment>
<dbReference type="EMBL" id="VLTN01000003">
    <property type="protein sequence ID" value="KAA0156852.1"/>
    <property type="molecule type" value="Genomic_DNA"/>
</dbReference>